<dbReference type="PANTHER" id="PTHR11523:SF28">
    <property type="entry name" value="NA_K-ATPASE BETA SUBUNIT ISOFORM 4-RELATED"/>
    <property type="match status" value="1"/>
</dbReference>
<dbReference type="Gene3D" id="2.60.40.1660">
    <property type="entry name" value="Na, k-atpase alpha subunit"/>
    <property type="match status" value="2"/>
</dbReference>
<evidence type="ECO:0000256" key="2">
    <source>
        <dbReference type="ARBA" id="ARBA00005876"/>
    </source>
</evidence>
<proteinExistence type="inferred from homology"/>
<dbReference type="AlphaFoldDB" id="A0A9P0B7E1"/>
<dbReference type="PANTHER" id="PTHR11523">
    <property type="entry name" value="SODIUM/POTASSIUM-DEPENDENT ATPASE BETA SUBUNIT"/>
    <property type="match status" value="1"/>
</dbReference>
<evidence type="ECO:0000256" key="6">
    <source>
        <dbReference type="ARBA" id="ARBA00023136"/>
    </source>
</evidence>
<keyword evidence="8" id="KW-1185">Reference proteome</keyword>
<name>A0A9P0B7E1_BRAAE</name>
<feature type="non-terminal residue" evidence="7">
    <location>
        <position position="1"/>
    </location>
</feature>
<reference evidence="7" key="1">
    <citation type="submission" date="2021-12" db="EMBL/GenBank/DDBJ databases">
        <authorList>
            <person name="King R."/>
        </authorList>
    </citation>
    <scope>NUCLEOTIDE SEQUENCE</scope>
</reference>
<dbReference type="GO" id="GO:0006883">
    <property type="term" value="P:intracellular sodium ion homeostasis"/>
    <property type="evidence" value="ECO:0007669"/>
    <property type="project" value="TreeGrafter"/>
</dbReference>
<keyword evidence="4" id="KW-0735">Signal-anchor</keyword>
<keyword evidence="3" id="KW-0812">Transmembrane</keyword>
<accession>A0A9P0B7E1</accession>
<dbReference type="OrthoDB" id="5912413at2759"/>
<comment type="subcellular location">
    <subcellularLocation>
        <location evidence="1">Membrane</location>
        <topology evidence="1">Single-pass type II membrane protein</topology>
    </subcellularLocation>
</comment>
<comment type="similarity">
    <text evidence="2">Belongs to the X(+)/potassium ATPases subunit beta family.</text>
</comment>
<keyword evidence="6" id="KW-0472">Membrane</keyword>
<dbReference type="EMBL" id="OV121136">
    <property type="protein sequence ID" value="CAH0557280.1"/>
    <property type="molecule type" value="Genomic_DNA"/>
</dbReference>
<dbReference type="InterPro" id="IPR000402">
    <property type="entry name" value="Na/K_ATPase_sub_beta"/>
</dbReference>
<evidence type="ECO:0000256" key="1">
    <source>
        <dbReference type="ARBA" id="ARBA00004606"/>
    </source>
</evidence>
<protein>
    <submittedName>
        <fullName evidence="7">Uncharacterized protein</fullName>
    </submittedName>
</protein>
<organism evidence="7 8">
    <name type="scientific">Brassicogethes aeneus</name>
    <name type="common">Rape pollen beetle</name>
    <name type="synonym">Meligethes aeneus</name>
    <dbReference type="NCBI Taxonomy" id="1431903"/>
    <lineage>
        <taxon>Eukaryota</taxon>
        <taxon>Metazoa</taxon>
        <taxon>Ecdysozoa</taxon>
        <taxon>Arthropoda</taxon>
        <taxon>Hexapoda</taxon>
        <taxon>Insecta</taxon>
        <taxon>Pterygota</taxon>
        <taxon>Neoptera</taxon>
        <taxon>Endopterygota</taxon>
        <taxon>Coleoptera</taxon>
        <taxon>Polyphaga</taxon>
        <taxon>Cucujiformia</taxon>
        <taxon>Nitidulidae</taxon>
        <taxon>Meligethinae</taxon>
        <taxon>Brassicogethes</taxon>
    </lineage>
</organism>
<dbReference type="Proteomes" id="UP001154078">
    <property type="component" value="Chromosome 5"/>
</dbReference>
<dbReference type="Pfam" id="PF00287">
    <property type="entry name" value="Na_K-ATPase"/>
    <property type="match status" value="1"/>
</dbReference>
<evidence type="ECO:0000256" key="3">
    <source>
        <dbReference type="ARBA" id="ARBA00022692"/>
    </source>
</evidence>
<evidence type="ECO:0000313" key="7">
    <source>
        <dbReference type="EMBL" id="CAH0557280.1"/>
    </source>
</evidence>
<gene>
    <name evidence="7" type="ORF">MELIAE_LOCUS8035</name>
</gene>
<dbReference type="GO" id="GO:0001671">
    <property type="term" value="F:ATPase activator activity"/>
    <property type="evidence" value="ECO:0007669"/>
    <property type="project" value="TreeGrafter"/>
</dbReference>
<dbReference type="GO" id="GO:0005890">
    <property type="term" value="C:sodium:potassium-exchanging ATPase complex"/>
    <property type="evidence" value="ECO:0007669"/>
    <property type="project" value="InterPro"/>
</dbReference>
<dbReference type="GO" id="GO:0036376">
    <property type="term" value="P:sodium ion export across plasma membrane"/>
    <property type="evidence" value="ECO:0007669"/>
    <property type="project" value="TreeGrafter"/>
</dbReference>
<sequence length="173" mass="19819">EGPYFNKFSGNPVNPGLSFFPKINKGSSVIWYSTTTTGEGYMKIVDYTTVIEDKLKVYDTHLENMNNSSYTVDCETPGFKKGSDDVCRFKRESLGNCSSGSFGYDDMQPCFYLKINKRIWVHCKGKRAADVEHMGIIDYYPYQGFSGYYFPHFSIHSYFSPLVAIKFRNLTSK</sequence>
<evidence type="ECO:0000313" key="8">
    <source>
        <dbReference type="Proteomes" id="UP001154078"/>
    </source>
</evidence>
<evidence type="ECO:0000256" key="4">
    <source>
        <dbReference type="ARBA" id="ARBA00022968"/>
    </source>
</evidence>
<dbReference type="InterPro" id="IPR038702">
    <property type="entry name" value="Na/K_ATPase_sub_beta_sf"/>
</dbReference>
<dbReference type="GO" id="GO:1990573">
    <property type="term" value="P:potassium ion import across plasma membrane"/>
    <property type="evidence" value="ECO:0007669"/>
    <property type="project" value="TreeGrafter"/>
</dbReference>
<keyword evidence="5" id="KW-1133">Transmembrane helix</keyword>
<evidence type="ECO:0000256" key="5">
    <source>
        <dbReference type="ARBA" id="ARBA00022989"/>
    </source>
</evidence>
<dbReference type="GO" id="GO:0030007">
    <property type="term" value="P:intracellular potassium ion homeostasis"/>
    <property type="evidence" value="ECO:0007669"/>
    <property type="project" value="TreeGrafter"/>
</dbReference>